<dbReference type="InterPro" id="IPR036388">
    <property type="entry name" value="WH-like_DNA-bd_sf"/>
</dbReference>
<keyword evidence="2" id="KW-0238">DNA-binding</keyword>
<dbReference type="PANTHER" id="PTHR44688:SF16">
    <property type="entry name" value="DNA-BINDING TRANSCRIPTIONAL ACTIVATOR DEVR_DOSR"/>
    <property type="match status" value="1"/>
</dbReference>
<dbReference type="SMART" id="SM00421">
    <property type="entry name" value="HTH_LUXR"/>
    <property type="match status" value="1"/>
</dbReference>
<dbReference type="Pfam" id="PF00196">
    <property type="entry name" value="GerE"/>
    <property type="match status" value="1"/>
</dbReference>
<dbReference type="PROSITE" id="PS50043">
    <property type="entry name" value="HTH_LUXR_2"/>
    <property type="match status" value="1"/>
</dbReference>
<dbReference type="PANTHER" id="PTHR44688">
    <property type="entry name" value="DNA-BINDING TRANSCRIPTIONAL ACTIVATOR DEVR_DOSR"/>
    <property type="match status" value="1"/>
</dbReference>
<evidence type="ECO:0000256" key="1">
    <source>
        <dbReference type="ARBA" id="ARBA00023015"/>
    </source>
</evidence>
<sequence length="249" mass="28209">MSFKKAKNLLHEEMLLFPDKGGIKLLFPSEVNSRKGSCSGSKPQLSDMLKLNMSVYFLDPESTTYLMNPYGAKLCGFDSVDASIGRTLLDVVQRNSALELMHNSRAVCKINAIKAFEERLVSVSGDSQSIFSIKFPWFNQESQLVGSAGLSFNLQTHSLLASLQEIRNLGLFNPVTAIFGNENYRIDNAFLAPREQECAYWLIRGYSAKQIALKLNLSFRTIEDYLQNMKDKMHVYSRQELIEKLIDDQ</sequence>
<dbReference type="PRINTS" id="PR00038">
    <property type="entry name" value="HTHLUXR"/>
</dbReference>
<dbReference type="RefSeq" id="WP_058441652.1">
    <property type="nucleotide sequence ID" value="NZ_CAAAHU010000003.1"/>
</dbReference>
<evidence type="ECO:0000313" key="6">
    <source>
        <dbReference type="Proteomes" id="UP000054742"/>
    </source>
</evidence>
<name>A0A0W0SLD0_9GAMM</name>
<dbReference type="InterPro" id="IPR000792">
    <property type="entry name" value="Tscrpt_reg_LuxR_C"/>
</dbReference>
<gene>
    <name evidence="5" type="ORF">Lbru_1587</name>
</gene>
<proteinExistence type="predicted"/>
<reference evidence="5 6" key="1">
    <citation type="submission" date="2015-11" db="EMBL/GenBank/DDBJ databases">
        <title>Genomic analysis of 38 Legionella species identifies large and diverse effector repertoires.</title>
        <authorList>
            <person name="Burstein D."/>
            <person name="Amaro F."/>
            <person name="Zusman T."/>
            <person name="Lifshitz Z."/>
            <person name="Cohen O."/>
            <person name="Gilbert J.A."/>
            <person name="Pupko T."/>
            <person name="Shuman H.A."/>
            <person name="Segal G."/>
        </authorList>
    </citation>
    <scope>NUCLEOTIDE SEQUENCE [LARGE SCALE GENOMIC DNA]</scope>
    <source>
        <strain evidence="5 6">ATCC 43878</strain>
    </source>
</reference>
<keyword evidence="1" id="KW-0805">Transcription regulation</keyword>
<dbReference type="Gene3D" id="1.10.10.10">
    <property type="entry name" value="Winged helix-like DNA-binding domain superfamily/Winged helix DNA-binding domain"/>
    <property type="match status" value="1"/>
</dbReference>
<evidence type="ECO:0000259" key="4">
    <source>
        <dbReference type="PROSITE" id="PS50043"/>
    </source>
</evidence>
<comment type="caution">
    <text evidence="5">The sequence shown here is derived from an EMBL/GenBank/DDBJ whole genome shotgun (WGS) entry which is preliminary data.</text>
</comment>
<dbReference type="PATRIC" id="fig|29422.6.peg.1680"/>
<dbReference type="EMBL" id="LNXV01000011">
    <property type="protein sequence ID" value="KTC84226.1"/>
    <property type="molecule type" value="Genomic_DNA"/>
</dbReference>
<dbReference type="SUPFAM" id="SSF46894">
    <property type="entry name" value="C-terminal effector domain of the bipartite response regulators"/>
    <property type="match status" value="1"/>
</dbReference>
<dbReference type="GO" id="GO:0006355">
    <property type="term" value="P:regulation of DNA-templated transcription"/>
    <property type="evidence" value="ECO:0007669"/>
    <property type="project" value="InterPro"/>
</dbReference>
<dbReference type="STRING" id="29422.Lbru_1587"/>
<evidence type="ECO:0000256" key="3">
    <source>
        <dbReference type="ARBA" id="ARBA00023163"/>
    </source>
</evidence>
<protein>
    <submittedName>
        <fullName evidence="5">LuxR family transcriptional regulator</fullName>
    </submittedName>
</protein>
<organism evidence="5 6">
    <name type="scientific">Legionella brunensis</name>
    <dbReference type="NCBI Taxonomy" id="29422"/>
    <lineage>
        <taxon>Bacteria</taxon>
        <taxon>Pseudomonadati</taxon>
        <taxon>Pseudomonadota</taxon>
        <taxon>Gammaproteobacteria</taxon>
        <taxon>Legionellales</taxon>
        <taxon>Legionellaceae</taxon>
        <taxon>Legionella</taxon>
    </lineage>
</organism>
<dbReference type="OrthoDB" id="5654355at2"/>
<dbReference type="CDD" id="cd06170">
    <property type="entry name" value="LuxR_C_like"/>
    <property type="match status" value="1"/>
</dbReference>
<accession>A0A0W0SLD0</accession>
<keyword evidence="3" id="KW-0804">Transcription</keyword>
<evidence type="ECO:0000256" key="2">
    <source>
        <dbReference type="ARBA" id="ARBA00023125"/>
    </source>
</evidence>
<dbReference type="AlphaFoldDB" id="A0A0W0SLD0"/>
<dbReference type="PROSITE" id="PS00622">
    <property type="entry name" value="HTH_LUXR_1"/>
    <property type="match status" value="1"/>
</dbReference>
<dbReference type="Proteomes" id="UP000054742">
    <property type="component" value="Unassembled WGS sequence"/>
</dbReference>
<evidence type="ECO:0000313" key="5">
    <source>
        <dbReference type="EMBL" id="KTC84226.1"/>
    </source>
</evidence>
<dbReference type="InterPro" id="IPR016032">
    <property type="entry name" value="Sig_transdc_resp-reg_C-effctor"/>
</dbReference>
<dbReference type="GO" id="GO:0003677">
    <property type="term" value="F:DNA binding"/>
    <property type="evidence" value="ECO:0007669"/>
    <property type="project" value="UniProtKB-KW"/>
</dbReference>
<feature type="domain" description="HTH luxR-type" evidence="4">
    <location>
        <begin position="184"/>
        <end position="249"/>
    </location>
</feature>
<keyword evidence="6" id="KW-1185">Reference proteome</keyword>